<sequence>MIDVLDRFAAVVPAAEGEPPLSPVTAKFGPRVSAWLHELGLRLGHETLDEAVVQTNTAHGM</sequence>
<name>A0A0K1JNT3_9MICO</name>
<dbReference type="Proteomes" id="UP000066480">
    <property type="component" value="Chromosome"/>
</dbReference>
<dbReference type="STRING" id="571913.VV02_24180"/>
<dbReference type="EMBL" id="CP011112">
    <property type="protein sequence ID" value="AKU18225.1"/>
    <property type="molecule type" value="Genomic_DNA"/>
</dbReference>
<accession>A0A0K1JNT3</accession>
<dbReference type="KEGG" id="lmoi:VV02_24180"/>
<protein>
    <submittedName>
        <fullName evidence="1">Uncharacterized protein</fullName>
    </submittedName>
</protein>
<gene>
    <name evidence="1" type="ORF">VV02_24180</name>
</gene>
<reference evidence="1 2" key="1">
    <citation type="submission" date="2015-03" db="EMBL/GenBank/DDBJ databases">
        <title>Luteipulveratus halotolerans sp. nov., a novel actinobacterium (Dermacoccaceae) from Sarawak, Malaysia.</title>
        <authorList>
            <person name="Juboi H."/>
            <person name="Basik A."/>
            <person name="Shamsul S.S."/>
            <person name="Arnold P."/>
            <person name="Schmitt E.K."/>
            <person name="Sanglier J.-J."/>
            <person name="Yeo T."/>
        </authorList>
    </citation>
    <scope>NUCLEOTIDE SEQUENCE [LARGE SCALE GENOMIC DNA]</scope>
    <source>
        <strain evidence="1 2">MN07-A0370</strain>
    </source>
</reference>
<evidence type="ECO:0000313" key="1">
    <source>
        <dbReference type="EMBL" id="AKU18225.1"/>
    </source>
</evidence>
<dbReference type="RefSeq" id="WP_052595791.1">
    <property type="nucleotide sequence ID" value="NZ_CP011112.1"/>
</dbReference>
<evidence type="ECO:0000313" key="2">
    <source>
        <dbReference type="Proteomes" id="UP000066480"/>
    </source>
</evidence>
<proteinExistence type="predicted"/>
<keyword evidence="2" id="KW-1185">Reference proteome</keyword>
<organism evidence="1 2">
    <name type="scientific">Luteipulveratus mongoliensis</name>
    <dbReference type="NCBI Taxonomy" id="571913"/>
    <lineage>
        <taxon>Bacteria</taxon>
        <taxon>Bacillati</taxon>
        <taxon>Actinomycetota</taxon>
        <taxon>Actinomycetes</taxon>
        <taxon>Micrococcales</taxon>
        <taxon>Dermacoccaceae</taxon>
        <taxon>Luteipulveratus</taxon>
    </lineage>
</organism>
<dbReference type="AlphaFoldDB" id="A0A0K1JNT3"/>